<dbReference type="EMBL" id="LJIJ01001624">
    <property type="protein sequence ID" value="ODM91219.1"/>
    <property type="molecule type" value="Genomic_DNA"/>
</dbReference>
<evidence type="ECO:0000256" key="1">
    <source>
        <dbReference type="SAM" id="MobiDB-lite"/>
    </source>
</evidence>
<protein>
    <submittedName>
        <fullName evidence="2">Uncharacterized protein</fullName>
    </submittedName>
</protein>
<feature type="compositionally biased region" description="Basic residues" evidence="1">
    <location>
        <begin position="1"/>
        <end position="15"/>
    </location>
</feature>
<sequence length="404" mass="44976">MGYKKKKSTKNVKKAPSKDVEGERQLVKQPVPIVTRNVVVSLIRCDIPVPVVKFDYEDFKHLRLNSTKRTATAEPMNICETPEETRAVGTSNDALNTTGETVQLVDTPQTSGRSISSDASMPGEIVSGSTKSSHAPKSKLNESQPSSTPKSSRTSKPRETQKAKQTPEPAHVPFYACVLWSPKIKEDMDEHKKVGNKLFSILGIGKMISEKVLKENPNMTWRNKFLLLDVDYREGMTALKDTDDSYIIPVVEKDAVDNINKPAAQWMLHISGHFSQLAQEILRCPPTTVMIWGARHCLAEGFNSPADQPQQTKSQGNIYIESGCAVNIIIFHAEVISNERIRDMKGDFGKAELGAFKEAYRRRICHSFIDGGTVAVHFSKYHDAKYNTVSGKKEVIPIPRPAIQ</sequence>
<dbReference type="Proteomes" id="UP000094527">
    <property type="component" value="Unassembled WGS sequence"/>
</dbReference>
<proteinExistence type="predicted"/>
<gene>
    <name evidence="2" type="ORF">Ocin01_15465</name>
</gene>
<feature type="compositionally biased region" description="Low complexity" evidence="1">
    <location>
        <begin position="145"/>
        <end position="154"/>
    </location>
</feature>
<feature type="region of interest" description="Disordered" evidence="1">
    <location>
        <begin position="1"/>
        <end position="23"/>
    </location>
</feature>
<organism evidence="2 3">
    <name type="scientific">Orchesella cincta</name>
    <name type="common">Springtail</name>
    <name type="synonym">Podura cincta</name>
    <dbReference type="NCBI Taxonomy" id="48709"/>
    <lineage>
        <taxon>Eukaryota</taxon>
        <taxon>Metazoa</taxon>
        <taxon>Ecdysozoa</taxon>
        <taxon>Arthropoda</taxon>
        <taxon>Hexapoda</taxon>
        <taxon>Collembola</taxon>
        <taxon>Entomobryomorpha</taxon>
        <taxon>Entomobryoidea</taxon>
        <taxon>Orchesellidae</taxon>
        <taxon>Orchesellinae</taxon>
        <taxon>Orchesella</taxon>
    </lineage>
</organism>
<reference evidence="2 3" key="1">
    <citation type="journal article" date="2016" name="Genome Biol. Evol.">
        <title>Gene Family Evolution Reflects Adaptation to Soil Environmental Stressors in the Genome of the Collembolan Orchesella cincta.</title>
        <authorList>
            <person name="Faddeeva-Vakhrusheva A."/>
            <person name="Derks M.F."/>
            <person name="Anvar S.Y."/>
            <person name="Agamennone V."/>
            <person name="Suring W."/>
            <person name="Smit S."/>
            <person name="van Straalen N.M."/>
            <person name="Roelofs D."/>
        </authorList>
    </citation>
    <scope>NUCLEOTIDE SEQUENCE [LARGE SCALE GENOMIC DNA]</scope>
    <source>
        <tissue evidence="2">Mixed pool</tissue>
    </source>
</reference>
<feature type="region of interest" description="Disordered" evidence="1">
    <location>
        <begin position="85"/>
        <end position="168"/>
    </location>
</feature>
<comment type="caution">
    <text evidence="2">The sequence shown here is derived from an EMBL/GenBank/DDBJ whole genome shotgun (WGS) entry which is preliminary data.</text>
</comment>
<accession>A0A1D2ME40</accession>
<feature type="compositionally biased region" description="Polar residues" evidence="1">
    <location>
        <begin position="88"/>
        <end position="119"/>
    </location>
</feature>
<evidence type="ECO:0000313" key="3">
    <source>
        <dbReference type="Proteomes" id="UP000094527"/>
    </source>
</evidence>
<name>A0A1D2ME40_ORCCI</name>
<dbReference type="AlphaFoldDB" id="A0A1D2ME40"/>
<evidence type="ECO:0000313" key="2">
    <source>
        <dbReference type="EMBL" id="ODM91219.1"/>
    </source>
</evidence>
<keyword evidence="3" id="KW-1185">Reference proteome</keyword>